<evidence type="ECO:0000256" key="1">
    <source>
        <dbReference type="ARBA" id="ARBA00004141"/>
    </source>
</evidence>
<comment type="subcellular location">
    <subcellularLocation>
        <location evidence="1">Membrane</location>
        <topology evidence="1">Multi-pass membrane protein</topology>
    </subcellularLocation>
</comment>
<dbReference type="Proteomes" id="UP000078343">
    <property type="component" value="Unassembled WGS sequence"/>
</dbReference>
<dbReference type="EMBL" id="LVYI01000001">
    <property type="protein sequence ID" value="OAP65119.1"/>
    <property type="molecule type" value="Genomic_DNA"/>
</dbReference>
<dbReference type="InterPro" id="IPR020846">
    <property type="entry name" value="MFS_dom"/>
</dbReference>
<evidence type="ECO:0000259" key="3">
    <source>
        <dbReference type="PROSITE" id="PS50850"/>
    </source>
</evidence>
<comment type="caution">
    <text evidence="4">The sequence shown here is derived from an EMBL/GenBank/DDBJ whole genome shotgun (WGS) entry which is preliminary data.</text>
</comment>
<dbReference type="GO" id="GO:0016020">
    <property type="term" value="C:membrane"/>
    <property type="evidence" value="ECO:0007669"/>
    <property type="project" value="UniProtKB-SubCell"/>
</dbReference>
<dbReference type="PROSITE" id="PS50850">
    <property type="entry name" value="MFS"/>
    <property type="match status" value="1"/>
</dbReference>
<name>A0A178ZZ80_9EURO</name>
<evidence type="ECO:0000313" key="4">
    <source>
        <dbReference type="EMBL" id="OAP65119.1"/>
    </source>
</evidence>
<dbReference type="AlphaFoldDB" id="A0A178ZZ80"/>
<reference evidence="4 5" key="1">
    <citation type="submission" date="2016-04" db="EMBL/GenBank/DDBJ databases">
        <title>Draft genome of Fonsecaea erecta CBS 125763.</title>
        <authorList>
            <person name="Weiss V.A."/>
            <person name="Vicente V.A."/>
            <person name="Raittz R.T."/>
            <person name="Moreno L.F."/>
            <person name="De Souza E.M."/>
            <person name="Pedrosa F.O."/>
            <person name="Steffens M.B."/>
            <person name="Faoro H."/>
            <person name="Tadra-Sfeir M.Z."/>
            <person name="Najafzadeh M.J."/>
            <person name="Felipe M.S."/>
            <person name="Teixeira M."/>
            <person name="Sun J."/>
            <person name="Xi L."/>
            <person name="Gomes R."/>
            <person name="De Azevedo C.M."/>
            <person name="Salgado C.G."/>
            <person name="Da Silva M.B."/>
            <person name="Nascimento M.F."/>
            <person name="Queiroz-Telles F."/>
            <person name="Attili D.S."/>
            <person name="Gorbushina A."/>
        </authorList>
    </citation>
    <scope>NUCLEOTIDE SEQUENCE [LARGE SCALE GENOMIC DNA]</scope>
    <source>
        <strain evidence="4 5">CBS 125763</strain>
    </source>
</reference>
<evidence type="ECO:0000256" key="2">
    <source>
        <dbReference type="SAM" id="Phobius"/>
    </source>
</evidence>
<feature type="transmembrane region" description="Helical" evidence="2">
    <location>
        <begin position="7"/>
        <end position="30"/>
    </location>
</feature>
<feature type="transmembrane region" description="Helical" evidence="2">
    <location>
        <begin position="50"/>
        <end position="71"/>
    </location>
</feature>
<sequence length="72" mass="7588">MAKITLYNVFIGMIVSIGTFGYGFGFGVFIDGIGQPGFYKDFNLDPISQYTASVLGTVNALFAAGAAFGSLF</sequence>
<proteinExistence type="predicted"/>
<dbReference type="GO" id="GO:0022857">
    <property type="term" value="F:transmembrane transporter activity"/>
    <property type="evidence" value="ECO:0007669"/>
    <property type="project" value="InterPro"/>
</dbReference>
<keyword evidence="2" id="KW-0472">Membrane</keyword>
<evidence type="ECO:0000313" key="5">
    <source>
        <dbReference type="Proteomes" id="UP000078343"/>
    </source>
</evidence>
<organism evidence="4 5">
    <name type="scientific">Fonsecaea erecta</name>
    <dbReference type="NCBI Taxonomy" id="1367422"/>
    <lineage>
        <taxon>Eukaryota</taxon>
        <taxon>Fungi</taxon>
        <taxon>Dikarya</taxon>
        <taxon>Ascomycota</taxon>
        <taxon>Pezizomycotina</taxon>
        <taxon>Eurotiomycetes</taxon>
        <taxon>Chaetothyriomycetidae</taxon>
        <taxon>Chaetothyriales</taxon>
        <taxon>Herpotrichiellaceae</taxon>
        <taxon>Fonsecaea</taxon>
    </lineage>
</organism>
<keyword evidence="2" id="KW-0812">Transmembrane</keyword>
<keyword evidence="5" id="KW-1185">Reference proteome</keyword>
<gene>
    <name evidence="4" type="ORF">AYL99_01091</name>
</gene>
<feature type="domain" description="Major facilitator superfamily (MFS) profile" evidence="3">
    <location>
        <begin position="11"/>
        <end position="72"/>
    </location>
</feature>
<accession>A0A178ZZ80</accession>
<protein>
    <recommendedName>
        <fullName evidence="3">Major facilitator superfamily (MFS) profile domain-containing protein</fullName>
    </recommendedName>
</protein>
<dbReference type="RefSeq" id="XP_018698486.1">
    <property type="nucleotide sequence ID" value="XM_018832607.1"/>
</dbReference>
<keyword evidence="2" id="KW-1133">Transmembrane helix</keyword>
<dbReference type="GeneID" id="30005261"/>